<evidence type="ECO:0000313" key="2">
    <source>
        <dbReference type="Proteomes" id="UP000033818"/>
    </source>
</evidence>
<protein>
    <submittedName>
        <fullName evidence="1">Uncharacterized protein</fullName>
    </submittedName>
</protein>
<gene>
    <name evidence="1" type="ORF">UX53_C0007G0017</name>
</gene>
<accession>A0A0G1Q3M1</accession>
<evidence type="ECO:0000313" key="1">
    <source>
        <dbReference type="EMBL" id="KKU39407.1"/>
    </source>
</evidence>
<sequence>MPTKRIKILISQNIIGVFKKSTVAVMVMLKIWVIKLKGSRIVEKMVNSRIISFNLLETRDSFVCSSDSIVSL</sequence>
<dbReference type="EMBL" id="LCMO01000007">
    <property type="protein sequence ID" value="KKU39407.1"/>
    <property type="molecule type" value="Genomic_DNA"/>
</dbReference>
<proteinExistence type="predicted"/>
<reference evidence="1 2" key="1">
    <citation type="journal article" date="2015" name="Nature">
        <title>rRNA introns, odd ribosomes, and small enigmatic genomes across a large radiation of phyla.</title>
        <authorList>
            <person name="Brown C.T."/>
            <person name="Hug L.A."/>
            <person name="Thomas B.C."/>
            <person name="Sharon I."/>
            <person name="Castelle C.J."/>
            <person name="Singh A."/>
            <person name="Wilkins M.J."/>
            <person name="Williams K.H."/>
            <person name="Banfield J.F."/>
        </authorList>
    </citation>
    <scope>NUCLEOTIDE SEQUENCE [LARGE SCALE GENOMIC DNA]</scope>
</reference>
<comment type="caution">
    <text evidence="1">The sequence shown here is derived from an EMBL/GenBank/DDBJ whole genome shotgun (WGS) entry which is preliminary data.</text>
</comment>
<organism evidence="1 2">
    <name type="scientific">Candidatus Azambacteria bacterium GW2011_GWB2_46_37</name>
    <dbReference type="NCBI Taxonomy" id="1618618"/>
    <lineage>
        <taxon>Bacteria</taxon>
        <taxon>Candidatus Azamiibacteriota</taxon>
    </lineage>
</organism>
<dbReference type="Proteomes" id="UP000033818">
    <property type="component" value="Unassembled WGS sequence"/>
</dbReference>
<dbReference type="AlphaFoldDB" id="A0A0G1Q3M1"/>
<name>A0A0G1Q3M1_9BACT</name>